<feature type="repeat" description="PPR" evidence="2">
    <location>
        <begin position="633"/>
        <end position="667"/>
    </location>
</feature>
<dbReference type="InterPro" id="IPR046848">
    <property type="entry name" value="E_motif"/>
</dbReference>
<dbReference type="Pfam" id="PF13041">
    <property type="entry name" value="PPR_2"/>
    <property type="match status" value="3"/>
</dbReference>
<feature type="repeat" description="PPR" evidence="2">
    <location>
        <begin position="296"/>
        <end position="330"/>
    </location>
</feature>
<dbReference type="PANTHER" id="PTHR24015:SF260">
    <property type="entry name" value="PENTATRICOPEPTIDE REPEAT-CONTAINING PROTEIN"/>
    <property type="match status" value="1"/>
</dbReference>
<dbReference type="SUPFAM" id="SSF48452">
    <property type="entry name" value="TPR-like"/>
    <property type="match status" value="1"/>
</dbReference>
<gene>
    <name evidence="3" type="ORF">RJ640_006360</name>
</gene>
<dbReference type="GO" id="GO:0003723">
    <property type="term" value="F:RNA binding"/>
    <property type="evidence" value="ECO:0007669"/>
    <property type="project" value="InterPro"/>
</dbReference>
<dbReference type="AlphaFoldDB" id="A0AA88RP94"/>
<dbReference type="FunFam" id="1.25.40.10:FF:000883">
    <property type="entry name" value="Pentatricopeptide repeat-containing protein"/>
    <property type="match status" value="1"/>
</dbReference>
<evidence type="ECO:0000256" key="2">
    <source>
        <dbReference type="PROSITE-ProRule" id="PRU00708"/>
    </source>
</evidence>
<dbReference type="PANTHER" id="PTHR24015">
    <property type="entry name" value="OS07G0578800 PROTEIN-RELATED"/>
    <property type="match status" value="1"/>
</dbReference>
<feature type="repeat" description="PPR" evidence="2">
    <location>
        <begin position="497"/>
        <end position="531"/>
    </location>
</feature>
<accession>A0AA88RP94</accession>
<proteinExistence type="predicted"/>
<dbReference type="PROSITE" id="PS51375">
    <property type="entry name" value="PPR"/>
    <property type="match status" value="5"/>
</dbReference>
<dbReference type="Pfam" id="PF01535">
    <property type="entry name" value="PPR"/>
    <property type="match status" value="5"/>
</dbReference>
<protein>
    <recommendedName>
        <fullName evidence="5">Pentatricopeptide repeat-containing protein</fullName>
    </recommendedName>
</protein>
<dbReference type="EMBL" id="JAVXUO010001376">
    <property type="protein sequence ID" value="KAK2982946.1"/>
    <property type="molecule type" value="Genomic_DNA"/>
</dbReference>
<keyword evidence="1" id="KW-0677">Repeat</keyword>
<feature type="repeat" description="PPR" evidence="2">
    <location>
        <begin position="90"/>
        <end position="124"/>
    </location>
</feature>
<comment type="caution">
    <text evidence="3">The sequence shown here is derived from an EMBL/GenBank/DDBJ whole genome shotgun (WGS) entry which is preliminary data.</text>
</comment>
<reference evidence="3" key="1">
    <citation type="submission" date="2022-12" db="EMBL/GenBank/DDBJ databases">
        <title>Draft genome assemblies for two species of Escallonia (Escalloniales).</title>
        <authorList>
            <person name="Chanderbali A."/>
            <person name="Dervinis C."/>
            <person name="Anghel I."/>
            <person name="Soltis D."/>
            <person name="Soltis P."/>
            <person name="Zapata F."/>
        </authorList>
    </citation>
    <scope>NUCLEOTIDE SEQUENCE</scope>
    <source>
        <strain evidence="3">UCBG92.1500</strain>
        <tissue evidence="3">Leaf</tissue>
    </source>
</reference>
<dbReference type="FunFam" id="1.25.40.10:FF:000090">
    <property type="entry name" value="Pentatricopeptide repeat-containing protein, chloroplastic"/>
    <property type="match status" value="1"/>
</dbReference>
<feature type="repeat" description="PPR" evidence="2">
    <location>
        <begin position="598"/>
        <end position="632"/>
    </location>
</feature>
<evidence type="ECO:0000313" key="4">
    <source>
        <dbReference type="Proteomes" id="UP001187471"/>
    </source>
</evidence>
<name>A0AA88RP94_9ASTE</name>
<dbReference type="Proteomes" id="UP001187471">
    <property type="component" value="Unassembled WGS sequence"/>
</dbReference>
<dbReference type="NCBIfam" id="TIGR00756">
    <property type="entry name" value="PPR"/>
    <property type="match status" value="6"/>
</dbReference>
<dbReference type="InterPro" id="IPR046960">
    <property type="entry name" value="PPR_At4g14850-like_plant"/>
</dbReference>
<evidence type="ECO:0008006" key="5">
    <source>
        <dbReference type="Google" id="ProtNLM"/>
    </source>
</evidence>
<evidence type="ECO:0000313" key="3">
    <source>
        <dbReference type="EMBL" id="KAK2982946.1"/>
    </source>
</evidence>
<dbReference type="InterPro" id="IPR002885">
    <property type="entry name" value="PPR_rpt"/>
</dbReference>
<dbReference type="Gene3D" id="1.25.40.10">
    <property type="entry name" value="Tetratricopeptide repeat domain"/>
    <property type="match status" value="6"/>
</dbReference>
<evidence type="ECO:0000256" key="1">
    <source>
        <dbReference type="ARBA" id="ARBA00022737"/>
    </source>
</evidence>
<dbReference type="InterPro" id="IPR011990">
    <property type="entry name" value="TPR-like_helical_dom_sf"/>
</dbReference>
<dbReference type="GO" id="GO:0009451">
    <property type="term" value="P:RNA modification"/>
    <property type="evidence" value="ECO:0007669"/>
    <property type="project" value="InterPro"/>
</dbReference>
<dbReference type="Pfam" id="PF20431">
    <property type="entry name" value="E_motif"/>
    <property type="match status" value="1"/>
</dbReference>
<organism evidence="3 4">
    <name type="scientific">Escallonia rubra</name>
    <dbReference type="NCBI Taxonomy" id="112253"/>
    <lineage>
        <taxon>Eukaryota</taxon>
        <taxon>Viridiplantae</taxon>
        <taxon>Streptophyta</taxon>
        <taxon>Embryophyta</taxon>
        <taxon>Tracheophyta</taxon>
        <taxon>Spermatophyta</taxon>
        <taxon>Magnoliopsida</taxon>
        <taxon>eudicotyledons</taxon>
        <taxon>Gunneridae</taxon>
        <taxon>Pentapetalae</taxon>
        <taxon>asterids</taxon>
        <taxon>campanulids</taxon>
        <taxon>Escalloniales</taxon>
        <taxon>Escalloniaceae</taxon>
        <taxon>Escallonia</taxon>
    </lineage>
</organism>
<sequence>MLKFNPTTFSKRLYSSSSPTKATIYLNEHINLFLSTQVLNLQSLQQSHAYIIATGNTNNIFVASKLISLYASLQKPTSAHKLFDTLQLKDTFLWSSIIKAHFSNGMYSQAFDLYHKMRVSNDLPNQFTVPMVVSACAELRLLKYGIYVHGLISKLGLFAGNSAVGSSFVYMYSKCGSMGDARHVFDEMPVKDVIVWTALVIGYVQNDESEKGLECFCEMHRIGGNEERPNFRTLEGGFQACAHLGLLLEGRCLHGLAVKTAAGCNSVVQSSILSMYSKCGTPEEAHLSFNEVTKKDLVSWTSMISVYAKLGCSMECLRMFLEIQVAGISPDGMVISCVLTGIANSMRVYEGKAFHGLIFRRNFEVDQMVHNALLSMYLKFGLLALSEKLFYRANGRDKESWNIMVVGNSKGGLDASCIKLFREMQIIGIKCDSNSLVSVISSCSRLGATHLVGSLHCHVIKNLFHENISVTNSIIDMYGKSGNLATAQKVFCMTQKDAVTWNALINSYAYNRESAEALALFDTMVAEGVKPSSATLVTALSACSHIASLEKGEQLHTHIKLEDSEFNLPVATALIDMYAKCGRLEKSREIFDSIEEKDVICWNVMISGYGMHGDAKSAIEIFKQMELSNCRANELTFLAVLLACSHAGLVEEGKFLFDRMKSYFLRPSLKHYACMVDLLGRSGNLYEAEALSLSMPVAPDGGLWGTLLNACRIHNNTQMGIRIAKRAIRSDPNNDGYYIMLSDLYSTIGMWEEAEETRTIMKEKGVRKTAGWSTVQLTGSYCLL</sequence>
<keyword evidence="4" id="KW-1185">Reference proteome</keyword>
<dbReference type="FunFam" id="1.25.40.10:FF:000343">
    <property type="entry name" value="Pentatricopeptide repeat-containing protein At3g58590"/>
    <property type="match status" value="1"/>
</dbReference>